<evidence type="ECO:0000313" key="1">
    <source>
        <dbReference type="EMBL" id="CAF2014990.1"/>
    </source>
</evidence>
<gene>
    <name evidence="1" type="ORF">WKI299_LOCUS5438</name>
</gene>
<proteinExistence type="predicted"/>
<dbReference type="AlphaFoldDB" id="A0A816MS14"/>
<dbReference type="Proteomes" id="UP000663856">
    <property type="component" value="Unassembled WGS sequence"/>
</dbReference>
<dbReference type="EMBL" id="CAJNRF010001514">
    <property type="protein sequence ID" value="CAF2014990.1"/>
    <property type="molecule type" value="Genomic_DNA"/>
</dbReference>
<sequence length="173" mass="21003">LIVRLQIIHPMMDAFEAIHDVIIHGTKVFDVLKSFVHNDIRMHAEKVDWSKTENRVLFKADERPIRSFFCQGFKDYHVDRAHRDKFKEIEIRFNNGNFYESFLSRYYNRNPVQQQDIIDYLQFFSEKFHSKYNISMVTRCLQKKTMQLEDSEFMGFYHTEQEVMELKLIFTVD</sequence>
<evidence type="ECO:0000313" key="2">
    <source>
        <dbReference type="Proteomes" id="UP000663856"/>
    </source>
</evidence>
<name>A0A816MS14_9BILA</name>
<comment type="caution">
    <text evidence="1">The sequence shown here is derived from an EMBL/GenBank/DDBJ whole genome shotgun (WGS) entry which is preliminary data.</text>
</comment>
<reference evidence="1" key="1">
    <citation type="submission" date="2021-02" db="EMBL/GenBank/DDBJ databases">
        <authorList>
            <person name="Nowell W R."/>
        </authorList>
    </citation>
    <scope>NUCLEOTIDE SEQUENCE</scope>
</reference>
<protein>
    <submittedName>
        <fullName evidence="1">Uncharacterized protein</fullName>
    </submittedName>
</protein>
<organism evidence="1 2">
    <name type="scientific">Rotaria magnacalcarata</name>
    <dbReference type="NCBI Taxonomy" id="392030"/>
    <lineage>
        <taxon>Eukaryota</taxon>
        <taxon>Metazoa</taxon>
        <taxon>Spiralia</taxon>
        <taxon>Gnathifera</taxon>
        <taxon>Rotifera</taxon>
        <taxon>Eurotatoria</taxon>
        <taxon>Bdelloidea</taxon>
        <taxon>Philodinida</taxon>
        <taxon>Philodinidae</taxon>
        <taxon>Rotaria</taxon>
    </lineage>
</organism>
<accession>A0A816MS14</accession>
<feature type="non-terminal residue" evidence="1">
    <location>
        <position position="1"/>
    </location>
</feature>